<dbReference type="EMBL" id="ASHR01000021">
    <property type="protein sequence ID" value="ERG64516.1"/>
    <property type="molecule type" value="Genomic_DNA"/>
</dbReference>
<dbReference type="Proteomes" id="UP000016462">
    <property type="component" value="Unassembled WGS sequence"/>
</dbReference>
<proteinExistence type="predicted"/>
<keyword evidence="2" id="KW-0472">Membrane</keyword>
<feature type="region of interest" description="Disordered" evidence="1">
    <location>
        <begin position="1"/>
        <end position="65"/>
    </location>
</feature>
<evidence type="ECO:0000256" key="1">
    <source>
        <dbReference type="SAM" id="MobiDB-lite"/>
    </source>
</evidence>
<keyword evidence="2" id="KW-1133">Transmembrane helix</keyword>
<reference evidence="3 4" key="1">
    <citation type="journal article" date="2013" name="Genome Announc.">
        <title>First draft genome sequence from a member of the genus agrococcus, isolated from modern microbialites.</title>
        <authorList>
            <person name="White R.A.III."/>
            <person name="Grassa C.J."/>
            <person name="Suttle C.A."/>
        </authorList>
    </citation>
    <scope>NUCLEOTIDE SEQUENCE [LARGE SCALE GENOMIC DNA]</scope>
    <source>
        <strain evidence="3 4">RW1</strain>
    </source>
</reference>
<feature type="compositionally biased region" description="Basic and acidic residues" evidence="1">
    <location>
        <begin position="1"/>
        <end position="20"/>
    </location>
</feature>
<keyword evidence="2" id="KW-0812">Transmembrane</keyword>
<dbReference type="OrthoDB" id="4794509at2"/>
<comment type="caution">
    <text evidence="3">The sequence shown here is derived from an EMBL/GenBank/DDBJ whole genome shotgun (WGS) entry which is preliminary data.</text>
</comment>
<protein>
    <submittedName>
        <fullName evidence="3">Uncharacterized protein</fullName>
    </submittedName>
</protein>
<evidence type="ECO:0000313" key="4">
    <source>
        <dbReference type="Proteomes" id="UP000016462"/>
    </source>
</evidence>
<accession>U1MRE7</accession>
<gene>
    <name evidence="3" type="ORF">L332_08645</name>
</gene>
<evidence type="ECO:0000313" key="3">
    <source>
        <dbReference type="EMBL" id="ERG64516.1"/>
    </source>
</evidence>
<feature type="transmembrane region" description="Helical" evidence="2">
    <location>
        <begin position="131"/>
        <end position="158"/>
    </location>
</feature>
<keyword evidence="4" id="KW-1185">Reference proteome</keyword>
<dbReference type="AlphaFoldDB" id="U1MRE7"/>
<name>U1MRE7_9MICO</name>
<dbReference type="RefSeq" id="WP_021064984.1">
    <property type="nucleotide sequence ID" value="NZ_ASHR01000021.1"/>
</dbReference>
<organism evidence="3 4">
    <name type="scientific">Agrococcus pavilionensis RW1</name>
    <dbReference type="NCBI Taxonomy" id="1330458"/>
    <lineage>
        <taxon>Bacteria</taxon>
        <taxon>Bacillati</taxon>
        <taxon>Actinomycetota</taxon>
        <taxon>Actinomycetes</taxon>
        <taxon>Micrococcales</taxon>
        <taxon>Microbacteriaceae</taxon>
        <taxon>Agrococcus</taxon>
    </lineage>
</organism>
<evidence type="ECO:0000256" key="2">
    <source>
        <dbReference type="SAM" id="Phobius"/>
    </source>
</evidence>
<feature type="transmembrane region" description="Helical" evidence="2">
    <location>
        <begin position="178"/>
        <end position="201"/>
    </location>
</feature>
<sequence>MSEDSDRFRPPQDASPESRQDGSSTSEQSPPAPPFAAGERRRSAAPQPDMGPPATPTMGQRGPEWQQPAYIAPNVAQRYSTPLHHDGDAQLIHPAAAQVANYTPYGVPVYRAPVYPNAQVPQRGLSITAMVLGIASAVIAWALVVVPIIGLVFGFIALRREPAGRAMAITGLITSGVGLLWVLLFYLLPLLGVLGVLFMGIGASP</sequence>